<evidence type="ECO:0000259" key="2">
    <source>
        <dbReference type="PROSITE" id="PS51716"/>
    </source>
</evidence>
<organism evidence="3 4">
    <name type="scientific">Gouania willdenowi</name>
    <name type="common">Blunt-snouted clingfish</name>
    <name type="synonym">Lepadogaster willdenowi</name>
    <dbReference type="NCBI Taxonomy" id="441366"/>
    <lineage>
        <taxon>Eukaryota</taxon>
        <taxon>Metazoa</taxon>
        <taxon>Chordata</taxon>
        <taxon>Craniata</taxon>
        <taxon>Vertebrata</taxon>
        <taxon>Euteleostomi</taxon>
        <taxon>Actinopterygii</taxon>
        <taxon>Neopterygii</taxon>
        <taxon>Teleostei</taxon>
        <taxon>Neoteleostei</taxon>
        <taxon>Acanthomorphata</taxon>
        <taxon>Ovalentaria</taxon>
        <taxon>Blenniimorphae</taxon>
        <taxon>Blenniiformes</taxon>
        <taxon>Gobiesocoidei</taxon>
        <taxon>Gobiesocidae</taxon>
        <taxon>Gobiesocinae</taxon>
        <taxon>Gouania</taxon>
    </lineage>
</organism>
<dbReference type="Pfam" id="PF05049">
    <property type="entry name" value="IIGP"/>
    <property type="match status" value="1"/>
</dbReference>
<dbReference type="Gene3D" id="3.40.50.300">
    <property type="entry name" value="P-loop containing nucleotide triphosphate hydrolases"/>
    <property type="match status" value="1"/>
</dbReference>
<dbReference type="Proteomes" id="UP000694680">
    <property type="component" value="Chromosome 16"/>
</dbReference>
<dbReference type="SUPFAM" id="SSF52540">
    <property type="entry name" value="P-loop containing nucleoside triphosphate hydrolases"/>
    <property type="match status" value="1"/>
</dbReference>
<reference evidence="3" key="1">
    <citation type="submission" date="2020-06" db="EMBL/GenBank/DDBJ databases">
        <authorList>
            <consortium name="Wellcome Sanger Institute Data Sharing"/>
        </authorList>
    </citation>
    <scope>NUCLEOTIDE SEQUENCE [LARGE SCALE GENOMIC DNA]</scope>
</reference>
<dbReference type="AlphaFoldDB" id="A0A8C5GX61"/>
<evidence type="ECO:0000256" key="1">
    <source>
        <dbReference type="ARBA" id="ARBA00005429"/>
    </source>
</evidence>
<dbReference type="InterPro" id="IPR027417">
    <property type="entry name" value="P-loop_NTPase"/>
</dbReference>
<dbReference type="GO" id="GO:0016020">
    <property type="term" value="C:membrane"/>
    <property type="evidence" value="ECO:0007669"/>
    <property type="project" value="InterPro"/>
</dbReference>
<name>A0A8C5GX61_GOUWI</name>
<dbReference type="Ensembl" id="ENSGWIT00000040039.1">
    <property type="protein sequence ID" value="ENSGWIP00000036749.1"/>
    <property type="gene ID" value="ENSGWIG00000018908.1"/>
</dbReference>
<sequence>MSSAMAEVLQSLSLLETLKESMESNRLSEVKEAVEDLLISRINIAVVGERGEGKASLINSLRGLAPGDEGAAPFPAPVGPEEMIGYPNPKHPDFRLWDLPPVPTTSTFEPEAYTDKYKFLRYNSIFMTMTQKPHKNSVKVFKGAQRQLMYFVLLTSEEDKAKSLEEKRKSCLEVLAEHGVTKPKVYLVTPSTWRHPSPGSSPGSADIDLSCNHPRKNDAFKALVWAAASLSGGMSTIPVPFVASMVDSSIAVRILTKAQLSLCLDDESVERLAQQRGLEPSRLKGLRMCSLSVEVTKGEVKSRLAAAEKDLSTVSSNLLQMAMPRHARCASRSFAAMLQALNAGHPMKWLQMLKR</sequence>
<dbReference type="InterPro" id="IPR007743">
    <property type="entry name" value="Immunity-related_GTPase-like"/>
</dbReference>
<dbReference type="InterPro" id="IPR030385">
    <property type="entry name" value="G_IRG_dom"/>
</dbReference>
<dbReference type="GO" id="GO:0005525">
    <property type="term" value="F:GTP binding"/>
    <property type="evidence" value="ECO:0007669"/>
    <property type="project" value="InterPro"/>
</dbReference>
<keyword evidence="4" id="KW-1185">Reference proteome</keyword>
<reference evidence="3" key="2">
    <citation type="submission" date="2025-08" db="UniProtKB">
        <authorList>
            <consortium name="Ensembl"/>
        </authorList>
    </citation>
    <scope>IDENTIFICATION</scope>
</reference>
<proteinExistence type="inferred from homology"/>
<reference evidence="3" key="3">
    <citation type="submission" date="2025-09" db="UniProtKB">
        <authorList>
            <consortium name="Ensembl"/>
        </authorList>
    </citation>
    <scope>IDENTIFICATION</scope>
</reference>
<feature type="domain" description="IRG-type G" evidence="2">
    <location>
        <begin position="40"/>
        <end position="205"/>
    </location>
</feature>
<dbReference type="PANTHER" id="PTHR14143">
    <property type="entry name" value="INTERFERON-INDUCIBLE GTPASE FAMILY MEMBER"/>
    <property type="match status" value="1"/>
</dbReference>
<evidence type="ECO:0000313" key="3">
    <source>
        <dbReference type="Ensembl" id="ENSGWIP00000036749.1"/>
    </source>
</evidence>
<dbReference type="PROSITE" id="PS51716">
    <property type="entry name" value="G_IRG"/>
    <property type="match status" value="1"/>
</dbReference>
<evidence type="ECO:0000313" key="4">
    <source>
        <dbReference type="Proteomes" id="UP000694680"/>
    </source>
</evidence>
<accession>A0A8C5GX61</accession>
<protein>
    <submittedName>
        <fullName evidence="3">Immunity-related GTPase family, q2</fullName>
    </submittedName>
</protein>
<dbReference type="PANTHER" id="PTHR14143:SF2">
    <property type="entry name" value="IMMUNITY-RELATED GTPASE FAMILY, Q2"/>
    <property type="match status" value="1"/>
</dbReference>
<comment type="similarity">
    <text evidence="1">Belongs to the TRAFAC class dynamin-like GTPase superfamily. IRG family.</text>
</comment>